<dbReference type="CDD" id="cd11377">
    <property type="entry name" value="Pro-peptidase_S53"/>
    <property type="match status" value="1"/>
</dbReference>
<evidence type="ECO:0000256" key="13">
    <source>
        <dbReference type="ARBA" id="ARBA00023145"/>
    </source>
</evidence>
<dbReference type="GO" id="GO:0004252">
    <property type="term" value="F:serine-type endopeptidase activity"/>
    <property type="evidence" value="ECO:0007669"/>
    <property type="project" value="UniProtKB-UniRule"/>
</dbReference>
<feature type="active site" description="Charge relay system" evidence="15">
    <location>
        <position position="535"/>
    </location>
</feature>
<evidence type="ECO:0000256" key="9">
    <source>
        <dbReference type="ARBA" id="ARBA00022801"/>
    </source>
</evidence>
<comment type="cofactor">
    <cofactor evidence="15">
        <name>Ca(2+)</name>
        <dbReference type="ChEBI" id="CHEBI:29108"/>
    </cofactor>
    <text evidence="15">Binds 1 Ca(2+) ion per subunit.</text>
</comment>
<dbReference type="PANTHER" id="PTHR14218">
    <property type="entry name" value="PROTEASE S8 TRIPEPTIDYL PEPTIDASE I CLN2"/>
    <property type="match status" value="1"/>
</dbReference>
<dbReference type="GO" id="GO:0008240">
    <property type="term" value="F:tripeptidyl-peptidase activity"/>
    <property type="evidence" value="ECO:0007669"/>
    <property type="project" value="UniProtKB-EC"/>
</dbReference>
<evidence type="ECO:0000259" key="17">
    <source>
        <dbReference type="PROSITE" id="PS51695"/>
    </source>
</evidence>
<evidence type="ECO:0000256" key="6">
    <source>
        <dbReference type="ARBA" id="ARBA00022670"/>
    </source>
</evidence>
<dbReference type="EMBL" id="ML739208">
    <property type="protein sequence ID" value="KAE8350721.1"/>
    <property type="molecule type" value="Genomic_DNA"/>
</dbReference>
<protein>
    <recommendedName>
        <fullName evidence="4">tripeptidyl-peptidase II</fullName>
        <ecNumber evidence="4">3.4.14.10</ecNumber>
    </recommendedName>
</protein>
<keyword evidence="8" id="KW-0732">Signal</keyword>
<evidence type="ECO:0000256" key="8">
    <source>
        <dbReference type="ARBA" id="ARBA00022729"/>
    </source>
</evidence>
<feature type="active site" description="Charge relay system" evidence="15">
    <location>
        <position position="321"/>
    </location>
</feature>
<dbReference type="InterPro" id="IPR050819">
    <property type="entry name" value="Tripeptidyl-peptidase_I"/>
</dbReference>
<evidence type="ECO:0000256" key="3">
    <source>
        <dbReference type="ARBA" id="ARBA00004239"/>
    </source>
</evidence>
<dbReference type="InterPro" id="IPR036852">
    <property type="entry name" value="Peptidase_S8/S53_dom_sf"/>
</dbReference>
<keyword evidence="11 15" id="KW-0106">Calcium</keyword>
<gene>
    <name evidence="18" type="ORF">BDV28DRAFT_138610</name>
</gene>
<name>A0A5N6YZ80_9EURO</name>
<evidence type="ECO:0000256" key="7">
    <source>
        <dbReference type="ARBA" id="ARBA00022723"/>
    </source>
</evidence>
<feature type="binding site" evidence="15">
    <location>
        <position position="577"/>
    </location>
    <ligand>
        <name>Ca(2+)</name>
        <dbReference type="ChEBI" id="CHEBI:29108"/>
    </ligand>
</feature>
<dbReference type="GO" id="GO:0005576">
    <property type="term" value="C:extracellular region"/>
    <property type="evidence" value="ECO:0007669"/>
    <property type="project" value="UniProtKB-SubCell"/>
</dbReference>
<dbReference type="OrthoDB" id="409122at2759"/>
<sequence>MKDCQSITNFIHTPTCAWFGSLTTKLVELLGMFQQMILFVYIIGTLPLILCSGVTAIVTTPRYSVVERLHKIPDDWTDIGTPPSSKLMKFQLTIHQEEASGLEQKVIDISTPGSSNYGHYMSREELRSMLHPSDVASQQVLSWLEAAHISAASIEAHANWITFTVSVSQAEQLLKTRFYTFEHKKSKATVVRTLKYSVPKEIRSFVQMIQPTTRFGHLVAQAMPPPLLGAAPVTLAELAANCSSIATPDCLRELYGIPDSQPKSDPRNRLGVSGFLDQYARYSDFHRFLHLYAPNMTEQNFTVVLINGGLNLQHSSEISSEASLDIQYAAALADNAFTTFYSTAGRGPFMGGVGDNPVSDSDHEPYLEQLQYLLDLPDEELPAVLSTSYGELEQNVPETYAKVTCNMFAQLGARGVSVIFSSGDSGVGETCISKDGTQTRFQPLFPASCPFVTSVGGTYGREPEKAIRYSAGGFSEYFPRPSYQHDSVDHYLHQLGSKWEGLYNPNGRAIPDVAAQADHFIIMDHGHLRKTGGTSAAAPVFAAIVSRLNAARLADNKPRLGFLNPWLYSLNQSGFTDILDGGSEGCFGDVRSEVPYASWNATPGWDPVTGLGTPYYQTLVELAMSI</sequence>
<dbReference type="PROSITE" id="PS51695">
    <property type="entry name" value="SEDOLISIN"/>
    <property type="match status" value="1"/>
</dbReference>
<evidence type="ECO:0000256" key="2">
    <source>
        <dbReference type="ARBA" id="ARBA00002451"/>
    </source>
</evidence>
<proteinExistence type="predicted"/>
<comment type="function">
    <text evidence="2">Secreted tripeptidyl-peptidase which degrades proteins at acidic pHs and is involved in virulence.</text>
</comment>
<evidence type="ECO:0000256" key="16">
    <source>
        <dbReference type="SAM" id="Phobius"/>
    </source>
</evidence>
<keyword evidence="16" id="KW-1133">Transmembrane helix</keyword>
<dbReference type="Pfam" id="PF09286">
    <property type="entry name" value="Pro-kuma_activ"/>
    <property type="match status" value="1"/>
</dbReference>
<evidence type="ECO:0000256" key="5">
    <source>
        <dbReference type="ARBA" id="ARBA00022525"/>
    </source>
</evidence>
<comment type="subcellular location">
    <subcellularLocation>
        <location evidence="3">Secreted</location>
        <location evidence="3">Extracellular space</location>
    </subcellularLocation>
</comment>
<dbReference type="GO" id="GO:0046872">
    <property type="term" value="F:metal ion binding"/>
    <property type="evidence" value="ECO:0007669"/>
    <property type="project" value="UniProtKB-UniRule"/>
</dbReference>
<evidence type="ECO:0000256" key="11">
    <source>
        <dbReference type="ARBA" id="ARBA00022837"/>
    </source>
</evidence>
<dbReference type="InterPro" id="IPR030400">
    <property type="entry name" value="Sedolisin_dom"/>
</dbReference>
<evidence type="ECO:0000313" key="19">
    <source>
        <dbReference type="Proteomes" id="UP000327118"/>
    </source>
</evidence>
<dbReference type="CDD" id="cd04056">
    <property type="entry name" value="Peptidases_S53"/>
    <property type="match status" value="1"/>
</dbReference>
<dbReference type="GO" id="GO:0006508">
    <property type="term" value="P:proteolysis"/>
    <property type="evidence" value="ECO:0007669"/>
    <property type="project" value="UniProtKB-KW"/>
</dbReference>
<keyword evidence="12" id="KW-0843">Virulence</keyword>
<keyword evidence="9 15" id="KW-0378">Hydrolase</keyword>
<dbReference type="SUPFAM" id="SSF54897">
    <property type="entry name" value="Protease propeptides/inhibitors"/>
    <property type="match status" value="1"/>
</dbReference>
<evidence type="ECO:0000256" key="12">
    <source>
        <dbReference type="ARBA" id="ARBA00023026"/>
    </source>
</evidence>
<evidence type="ECO:0000256" key="1">
    <source>
        <dbReference type="ARBA" id="ARBA00001910"/>
    </source>
</evidence>
<comment type="catalytic activity">
    <reaction evidence="1">
        <text>Release of an N-terminal tripeptide from a polypeptide.</text>
        <dbReference type="EC" id="3.4.14.10"/>
    </reaction>
</comment>
<keyword evidence="6 15" id="KW-0645">Protease</keyword>
<evidence type="ECO:0000256" key="10">
    <source>
        <dbReference type="ARBA" id="ARBA00022825"/>
    </source>
</evidence>
<reference evidence="19" key="1">
    <citation type="submission" date="2019-04" db="EMBL/GenBank/DDBJ databases">
        <title>Friends and foes A comparative genomics studyof 23 Aspergillus species from section Flavi.</title>
        <authorList>
            <consortium name="DOE Joint Genome Institute"/>
            <person name="Kjaerbolling I."/>
            <person name="Vesth T."/>
            <person name="Frisvad J.C."/>
            <person name="Nybo J.L."/>
            <person name="Theobald S."/>
            <person name="Kildgaard S."/>
            <person name="Isbrandt T."/>
            <person name="Kuo A."/>
            <person name="Sato A."/>
            <person name="Lyhne E.K."/>
            <person name="Kogle M.E."/>
            <person name="Wiebenga A."/>
            <person name="Kun R.S."/>
            <person name="Lubbers R.J."/>
            <person name="Makela M.R."/>
            <person name="Barry K."/>
            <person name="Chovatia M."/>
            <person name="Clum A."/>
            <person name="Daum C."/>
            <person name="Haridas S."/>
            <person name="He G."/>
            <person name="LaButti K."/>
            <person name="Lipzen A."/>
            <person name="Mondo S."/>
            <person name="Riley R."/>
            <person name="Salamov A."/>
            <person name="Simmons B.A."/>
            <person name="Magnuson J.K."/>
            <person name="Henrissat B."/>
            <person name="Mortensen U.H."/>
            <person name="Larsen T.O."/>
            <person name="Devries R.P."/>
            <person name="Grigoriev I.V."/>
            <person name="Machida M."/>
            <person name="Baker S.E."/>
            <person name="Andersen M.R."/>
        </authorList>
    </citation>
    <scope>NUCLEOTIDE SEQUENCE [LARGE SCALE GENOMIC DNA]</scope>
    <source>
        <strain evidence="19">CBS 553.77</strain>
    </source>
</reference>
<dbReference type="FunFam" id="3.40.50.200:FF:000015">
    <property type="entry name" value="Tripeptidyl peptidase A"/>
    <property type="match status" value="1"/>
</dbReference>
<keyword evidence="5" id="KW-0964">Secreted</keyword>
<feature type="domain" description="Peptidase S53" evidence="17">
    <location>
        <begin position="245"/>
        <end position="626"/>
    </location>
</feature>
<keyword evidence="16" id="KW-0472">Membrane</keyword>
<feature type="binding site" evidence="15">
    <location>
        <position position="606"/>
    </location>
    <ligand>
        <name>Ca(2+)</name>
        <dbReference type="ChEBI" id="CHEBI:29108"/>
    </ligand>
</feature>
<feature type="binding site" evidence="15">
    <location>
        <position position="604"/>
    </location>
    <ligand>
        <name>Ca(2+)</name>
        <dbReference type="ChEBI" id="CHEBI:29108"/>
    </ligand>
</feature>
<dbReference type="Gene3D" id="3.40.50.200">
    <property type="entry name" value="Peptidase S8/S53 domain"/>
    <property type="match status" value="1"/>
</dbReference>
<feature type="transmembrane region" description="Helical" evidence="16">
    <location>
        <begin position="38"/>
        <end position="58"/>
    </location>
</feature>
<evidence type="ECO:0000313" key="18">
    <source>
        <dbReference type="EMBL" id="KAE8350721.1"/>
    </source>
</evidence>
<evidence type="ECO:0000256" key="4">
    <source>
        <dbReference type="ARBA" id="ARBA00012462"/>
    </source>
</evidence>
<evidence type="ECO:0000256" key="15">
    <source>
        <dbReference type="PROSITE-ProRule" id="PRU01032"/>
    </source>
</evidence>
<dbReference type="InterPro" id="IPR015366">
    <property type="entry name" value="S53_propep"/>
</dbReference>
<feature type="active site" description="Charge relay system" evidence="15">
    <location>
        <position position="325"/>
    </location>
</feature>
<keyword evidence="14" id="KW-0325">Glycoprotein</keyword>
<accession>A0A5N6YZ80</accession>
<dbReference type="Proteomes" id="UP000327118">
    <property type="component" value="Unassembled WGS sequence"/>
</dbReference>
<dbReference type="PANTHER" id="PTHR14218:SF32">
    <property type="entry name" value="TRIPEPTIDYL PEPTIDASE SED3 (AFU_ORTHOLOGUE AFUA_3G08930)"/>
    <property type="match status" value="1"/>
</dbReference>
<evidence type="ECO:0000256" key="14">
    <source>
        <dbReference type="ARBA" id="ARBA00023180"/>
    </source>
</evidence>
<organism evidence="18 19">
    <name type="scientific">Aspergillus coremiiformis</name>
    <dbReference type="NCBI Taxonomy" id="138285"/>
    <lineage>
        <taxon>Eukaryota</taxon>
        <taxon>Fungi</taxon>
        <taxon>Dikarya</taxon>
        <taxon>Ascomycota</taxon>
        <taxon>Pezizomycotina</taxon>
        <taxon>Eurotiomycetes</taxon>
        <taxon>Eurotiomycetidae</taxon>
        <taxon>Eurotiales</taxon>
        <taxon>Aspergillaceae</taxon>
        <taxon>Aspergillus</taxon>
        <taxon>Aspergillus subgen. Circumdati</taxon>
    </lineage>
</organism>
<dbReference type="SMART" id="SM00944">
    <property type="entry name" value="Pro-kuma_activ"/>
    <property type="match status" value="1"/>
</dbReference>
<dbReference type="EC" id="3.4.14.10" evidence="4"/>
<keyword evidence="19" id="KW-1185">Reference proteome</keyword>
<keyword evidence="7 15" id="KW-0479">Metal-binding</keyword>
<dbReference type="AlphaFoldDB" id="A0A5N6YZ80"/>
<dbReference type="SUPFAM" id="SSF52743">
    <property type="entry name" value="Subtilisin-like"/>
    <property type="match status" value="1"/>
</dbReference>
<keyword evidence="10 15" id="KW-0720">Serine protease</keyword>
<keyword evidence="13" id="KW-0865">Zymogen</keyword>
<feature type="binding site" evidence="15">
    <location>
        <position position="578"/>
    </location>
    <ligand>
        <name>Ca(2+)</name>
        <dbReference type="ChEBI" id="CHEBI:29108"/>
    </ligand>
</feature>
<keyword evidence="16" id="KW-0812">Transmembrane</keyword>